<proteinExistence type="predicted"/>
<evidence type="ECO:0000313" key="2">
    <source>
        <dbReference type="Proteomes" id="UP001176521"/>
    </source>
</evidence>
<dbReference type="AlphaFoldDB" id="A0AAN6JJN3"/>
<reference evidence="1" key="1">
    <citation type="journal article" date="2023" name="PhytoFront">
        <title>Draft Genome Resources of Seven Strains of Tilletia horrida, Causal Agent of Kernel Smut of Rice.</title>
        <authorList>
            <person name="Khanal S."/>
            <person name="Antony Babu S."/>
            <person name="Zhou X.G."/>
        </authorList>
    </citation>
    <scope>NUCLEOTIDE SEQUENCE</scope>
    <source>
        <strain evidence="1">TX3</strain>
    </source>
</reference>
<organism evidence="1 2">
    <name type="scientific">Tilletia horrida</name>
    <dbReference type="NCBI Taxonomy" id="155126"/>
    <lineage>
        <taxon>Eukaryota</taxon>
        <taxon>Fungi</taxon>
        <taxon>Dikarya</taxon>
        <taxon>Basidiomycota</taxon>
        <taxon>Ustilaginomycotina</taxon>
        <taxon>Exobasidiomycetes</taxon>
        <taxon>Tilletiales</taxon>
        <taxon>Tilletiaceae</taxon>
        <taxon>Tilletia</taxon>
    </lineage>
</organism>
<evidence type="ECO:0008006" key="3">
    <source>
        <dbReference type="Google" id="ProtNLM"/>
    </source>
</evidence>
<sequence>MELLLTSDATTVILDPRGPNVIHAQVHLVIPRGTQPPAARLHSIRVSLQCKESLSFPGGWFETHQWEPSIDCEDVGDFRLQSGGTYSWEVQLAIPDDMPSYERCRSGFCFQTLRAEATFEGFRFFRKTLQAEKSIFLVPEPESDDCFCYSHSQTGLAESLGPVAIHTESQHLTIGGYIRTAAQVPAPSPDCSLDAVEFTLTQNTKLKSRQRKGRETDGAPKRIRLLRAEGKDCEAMQWMIRLPSDMEVRPSTIAKQNSLQLTHNLEVRFYYSIDDSDRQSTSSSSSSSTSSTAQRKRKAYLLSWPIHLPSCAFRWGTTHLPAYSPHDPCPVPARGRDEWTGKNEHLSQDQCVCGQTMEEVLEVEREMARVHSCGIGEGFDWARADVTVPEKQAGHKV</sequence>
<name>A0AAN6JJN3_9BASI</name>
<dbReference type="EMBL" id="JAPDMQ010000286">
    <property type="protein sequence ID" value="KAK0528075.1"/>
    <property type="molecule type" value="Genomic_DNA"/>
</dbReference>
<comment type="caution">
    <text evidence="1">The sequence shown here is derived from an EMBL/GenBank/DDBJ whole genome shotgun (WGS) entry which is preliminary data.</text>
</comment>
<accession>A0AAN6JJN3</accession>
<gene>
    <name evidence="1" type="ORF">OC842_004668</name>
</gene>
<evidence type="ECO:0000313" key="1">
    <source>
        <dbReference type="EMBL" id="KAK0528075.1"/>
    </source>
</evidence>
<keyword evidence="2" id="KW-1185">Reference proteome</keyword>
<protein>
    <recommendedName>
        <fullName evidence="3">Arrestin-like N-terminal domain-containing protein</fullName>
    </recommendedName>
</protein>
<dbReference type="Proteomes" id="UP001176521">
    <property type="component" value="Unassembled WGS sequence"/>
</dbReference>